<sequence>MGKKEDIINGLFSVMEKYEFTLITVTQITQEASVGRKTFYRYFKNKEEVLEESINLLFLEYSSFQENYFSSTYEVLIHNHFLFWSNHLTFLKLMYNNELMLYIFRQYKRYVPKLNKNYLTDKEFNHITAIYANAFTTGIFWSMLYTWIENGAKESPAELASICIQFLQNRV</sequence>
<evidence type="ECO:0000313" key="4">
    <source>
        <dbReference type="EMBL" id="MDT8977907.1"/>
    </source>
</evidence>
<name>A0AAJ2N4R9_9BACL</name>
<dbReference type="PANTHER" id="PTHR43479">
    <property type="entry name" value="ACREF/ENVCD OPERON REPRESSOR-RELATED"/>
    <property type="match status" value="1"/>
</dbReference>
<dbReference type="PANTHER" id="PTHR43479:SF11">
    <property type="entry name" value="ACREF_ENVCD OPERON REPRESSOR-RELATED"/>
    <property type="match status" value="1"/>
</dbReference>
<dbReference type="Pfam" id="PF14278">
    <property type="entry name" value="TetR_C_8"/>
    <property type="match status" value="1"/>
</dbReference>
<gene>
    <name evidence="4" type="ORF">RQP50_16855</name>
</gene>
<dbReference type="Proteomes" id="UP001250538">
    <property type="component" value="Unassembled WGS sequence"/>
</dbReference>
<dbReference type="GO" id="GO:0003677">
    <property type="term" value="F:DNA binding"/>
    <property type="evidence" value="ECO:0007669"/>
    <property type="project" value="UniProtKB-UniRule"/>
</dbReference>
<dbReference type="InterPro" id="IPR050624">
    <property type="entry name" value="HTH-type_Tx_Regulator"/>
</dbReference>
<protein>
    <submittedName>
        <fullName evidence="4">TetR/AcrR family transcriptional regulator</fullName>
    </submittedName>
</protein>
<feature type="DNA-binding region" description="H-T-H motif" evidence="2">
    <location>
        <begin position="24"/>
        <end position="43"/>
    </location>
</feature>
<dbReference type="SUPFAM" id="SSF46689">
    <property type="entry name" value="Homeodomain-like"/>
    <property type="match status" value="1"/>
</dbReference>
<organism evidence="4 5">
    <name type="scientific">Paenibacillus suaedae</name>
    <dbReference type="NCBI Taxonomy" id="3077233"/>
    <lineage>
        <taxon>Bacteria</taxon>
        <taxon>Bacillati</taxon>
        <taxon>Bacillota</taxon>
        <taxon>Bacilli</taxon>
        <taxon>Bacillales</taxon>
        <taxon>Paenibacillaceae</taxon>
        <taxon>Paenibacillus</taxon>
    </lineage>
</organism>
<keyword evidence="5" id="KW-1185">Reference proteome</keyword>
<evidence type="ECO:0000256" key="2">
    <source>
        <dbReference type="PROSITE-ProRule" id="PRU00335"/>
    </source>
</evidence>
<keyword evidence="1 2" id="KW-0238">DNA-binding</keyword>
<dbReference type="InterPro" id="IPR009057">
    <property type="entry name" value="Homeodomain-like_sf"/>
</dbReference>
<proteinExistence type="predicted"/>
<comment type="caution">
    <text evidence="4">The sequence shown here is derived from an EMBL/GenBank/DDBJ whole genome shotgun (WGS) entry which is preliminary data.</text>
</comment>
<dbReference type="PROSITE" id="PS50977">
    <property type="entry name" value="HTH_TETR_2"/>
    <property type="match status" value="1"/>
</dbReference>
<dbReference type="EMBL" id="JAVYAA010000003">
    <property type="protein sequence ID" value="MDT8977907.1"/>
    <property type="molecule type" value="Genomic_DNA"/>
</dbReference>
<accession>A0AAJ2N4R9</accession>
<evidence type="ECO:0000313" key="5">
    <source>
        <dbReference type="Proteomes" id="UP001250538"/>
    </source>
</evidence>
<reference evidence="5" key="1">
    <citation type="submission" date="2023-09" db="EMBL/GenBank/DDBJ databases">
        <title>Paenibacillus sp. chi10 Genome sequencing and assembly.</title>
        <authorList>
            <person name="Kim I."/>
        </authorList>
    </citation>
    <scope>NUCLEOTIDE SEQUENCE [LARGE SCALE GENOMIC DNA]</scope>
    <source>
        <strain evidence="5">chi10</strain>
    </source>
</reference>
<dbReference type="Pfam" id="PF00440">
    <property type="entry name" value="TetR_N"/>
    <property type="match status" value="1"/>
</dbReference>
<feature type="domain" description="HTH tetR-type" evidence="3">
    <location>
        <begin position="1"/>
        <end position="61"/>
    </location>
</feature>
<dbReference type="RefSeq" id="WP_315746126.1">
    <property type="nucleotide sequence ID" value="NZ_JAVYAA010000003.1"/>
</dbReference>
<dbReference type="InterPro" id="IPR001647">
    <property type="entry name" value="HTH_TetR"/>
</dbReference>
<evidence type="ECO:0000256" key="1">
    <source>
        <dbReference type="ARBA" id="ARBA00023125"/>
    </source>
</evidence>
<dbReference type="AlphaFoldDB" id="A0AAJ2N4R9"/>
<evidence type="ECO:0000259" key="3">
    <source>
        <dbReference type="PROSITE" id="PS50977"/>
    </source>
</evidence>
<dbReference type="Gene3D" id="1.10.357.10">
    <property type="entry name" value="Tetracycline Repressor, domain 2"/>
    <property type="match status" value="1"/>
</dbReference>
<dbReference type="InterPro" id="IPR039532">
    <property type="entry name" value="TetR_C_Firmicutes"/>
</dbReference>